<organism evidence="1 2">
    <name type="scientific">Neomicrococcus lactis</name>
    <dbReference type="NCBI Taxonomy" id="732241"/>
    <lineage>
        <taxon>Bacteria</taxon>
        <taxon>Bacillati</taxon>
        <taxon>Actinomycetota</taxon>
        <taxon>Actinomycetes</taxon>
        <taxon>Micrococcales</taxon>
        <taxon>Micrococcaceae</taxon>
        <taxon>Neomicrococcus</taxon>
    </lineage>
</organism>
<protein>
    <submittedName>
        <fullName evidence="1">Uncharacterized protein</fullName>
    </submittedName>
</protein>
<dbReference type="AlphaFoldDB" id="A0A7W8YCB1"/>
<evidence type="ECO:0000313" key="2">
    <source>
        <dbReference type="Proteomes" id="UP000523863"/>
    </source>
</evidence>
<comment type="caution">
    <text evidence="1">The sequence shown here is derived from an EMBL/GenBank/DDBJ whole genome shotgun (WGS) entry which is preliminary data.</text>
</comment>
<evidence type="ECO:0000313" key="1">
    <source>
        <dbReference type="EMBL" id="MBB5598741.1"/>
    </source>
</evidence>
<reference evidence="1 2" key="1">
    <citation type="submission" date="2020-08" db="EMBL/GenBank/DDBJ databases">
        <title>Sequencing the genomes of 1000 actinobacteria strains.</title>
        <authorList>
            <person name="Klenk H.-P."/>
        </authorList>
    </citation>
    <scope>NUCLEOTIDE SEQUENCE [LARGE SCALE GENOMIC DNA]</scope>
    <source>
        <strain evidence="1 2">DSM 23694</strain>
    </source>
</reference>
<accession>A0A7W8YCB1</accession>
<dbReference type="EMBL" id="JACHBL010000001">
    <property type="protein sequence ID" value="MBB5598741.1"/>
    <property type="molecule type" value="Genomic_DNA"/>
</dbReference>
<sequence>MAKPSNVELVIDAGKSETAKFTWDRNRSTPGCDPVTLKPAPGTYVFTAKLGSVQSNRSVFDLE</sequence>
<gene>
    <name evidence="1" type="ORF">BKA12_001821</name>
</gene>
<dbReference type="Proteomes" id="UP000523863">
    <property type="component" value="Unassembled WGS sequence"/>
</dbReference>
<name>A0A7W8YCB1_9MICC</name>
<proteinExistence type="predicted"/>
<keyword evidence="2" id="KW-1185">Reference proteome</keyword>